<feature type="transmembrane region" description="Helical" evidence="2">
    <location>
        <begin position="5"/>
        <end position="22"/>
    </location>
</feature>
<dbReference type="EMBL" id="MK250086">
    <property type="protein sequence ID" value="QDY52009.1"/>
    <property type="molecule type" value="Genomic_DNA"/>
</dbReference>
<name>A0A5B8HVD0_9VIRU</name>
<feature type="transmembrane region" description="Helical" evidence="2">
    <location>
        <begin position="28"/>
        <end position="44"/>
    </location>
</feature>
<accession>A0A5B8HVD0</accession>
<keyword evidence="2" id="KW-0812">Transmembrane</keyword>
<keyword evidence="1" id="KW-0175">Coiled coil</keyword>
<protein>
    <submittedName>
        <fullName evidence="3">Uncharacterized protein</fullName>
    </submittedName>
</protein>
<gene>
    <name evidence="3" type="ORF">2_81</name>
</gene>
<feature type="coiled-coil region" evidence="1">
    <location>
        <begin position="52"/>
        <end position="99"/>
    </location>
</feature>
<evidence type="ECO:0000256" key="1">
    <source>
        <dbReference type="SAM" id="Coils"/>
    </source>
</evidence>
<reference evidence="3" key="1">
    <citation type="submission" date="2018-11" db="EMBL/GenBank/DDBJ databases">
        <title>A distinct lineage of giant viruses engineers rhodopsin photosystems in predatory marine eukaryotes.</title>
        <authorList>
            <person name="Needham D.M."/>
            <person name="Yoshizawa S."/>
            <person name="Hosaka T."/>
            <person name="Poirier C."/>
            <person name="Choi C.-J."/>
            <person name="Hehenberger E."/>
            <person name="Irwin N.A.T."/>
            <person name="Wilken S."/>
            <person name="Yung C.-M."/>
            <person name="Bachy C."/>
            <person name="Kurihara R."/>
            <person name="Nakajima Y."/>
            <person name="Kojima K."/>
            <person name="Kimura-Someya T."/>
            <person name="Leonard G."/>
            <person name="Malmstrom R.R."/>
            <person name="Mende D."/>
            <person name="Olson D.K."/>
            <person name="Sudo Y."/>
            <person name="Sudek S."/>
            <person name="Richards T.A."/>
            <person name="DeLong E.F."/>
            <person name="Keeling P.J."/>
            <person name="Santoro A.E."/>
            <person name="Shirouzu M."/>
            <person name="Iwasaki W."/>
            <person name="Worden A.Z."/>
        </authorList>
    </citation>
    <scope>NUCLEOTIDE SEQUENCE</scope>
</reference>
<keyword evidence="2" id="KW-0472">Membrane</keyword>
<sequence>MNLKIFILAIILMVLIYISSLIKEKTLIYFMCVLFILLSLRDYIQNKETFENVQLKEAIDKVNEAVEETDESDKLNKKIKNLEATLSDLTRIVREQNLNKEMDRGADATNFSMTESQTTQDNNLGMLEKEVDILLKLYKKQNQTNEEDKYKTLPIFSSCKVADLGQKYQKPQQIVKELLNADKNKNLGLNSESAEQLEEMLDNDMNETVDFNIKLN</sequence>
<evidence type="ECO:0000313" key="3">
    <source>
        <dbReference type="EMBL" id="QDY52009.1"/>
    </source>
</evidence>
<proteinExistence type="predicted"/>
<organism evidence="3">
    <name type="scientific">Mimiviridae sp. ChoanoV1</name>
    <dbReference type="NCBI Taxonomy" id="2596887"/>
    <lineage>
        <taxon>Viruses</taxon>
        <taxon>Varidnaviria</taxon>
        <taxon>Bamfordvirae</taxon>
        <taxon>Nucleocytoviricota</taxon>
        <taxon>Megaviricetes</taxon>
        <taxon>Imitervirales</taxon>
        <taxon>Schizomimiviridae</taxon>
    </lineage>
</organism>
<evidence type="ECO:0000256" key="2">
    <source>
        <dbReference type="SAM" id="Phobius"/>
    </source>
</evidence>
<keyword evidence="2" id="KW-1133">Transmembrane helix</keyword>